<feature type="compositionally biased region" description="Low complexity" evidence="1">
    <location>
        <begin position="481"/>
        <end position="498"/>
    </location>
</feature>
<dbReference type="AlphaFoldDB" id="A0AAE1LM25"/>
<reference evidence="2" key="1">
    <citation type="submission" date="2021-07" db="EMBL/GenBank/DDBJ databases">
        <authorList>
            <person name="Catto M.A."/>
            <person name="Jacobson A."/>
            <person name="Kennedy G."/>
            <person name="Labadie P."/>
            <person name="Hunt B.G."/>
            <person name="Srinivasan R."/>
        </authorList>
    </citation>
    <scope>NUCLEOTIDE SEQUENCE</scope>
    <source>
        <strain evidence="2">PL_HMW_Pooled</strain>
        <tissue evidence="2">Head</tissue>
    </source>
</reference>
<protein>
    <submittedName>
        <fullName evidence="2">Vitelline envelope sperm lysin receptor</fullName>
    </submittedName>
</protein>
<evidence type="ECO:0000256" key="1">
    <source>
        <dbReference type="SAM" id="MobiDB-lite"/>
    </source>
</evidence>
<feature type="compositionally biased region" description="Low complexity" evidence="1">
    <location>
        <begin position="379"/>
        <end position="388"/>
    </location>
</feature>
<evidence type="ECO:0000313" key="2">
    <source>
        <dbReference type="EMBL" id="KAK3923017.1"/>
    </source>
</evidence>
<evidence type="ECO:0000313" key="3">
    <source>
        <dbReference type="Proteomes" id="UP001219518"/>
    </source>
</evidence>
<keyword evidence="2" id="KW-0675">Receptor</keyword>
<accession>A0AAE1LM25</accession>
<dbReference type="EMBL" id="JAHWGI010001134">
    <property type="protein sequence ID" value="KAK3923017.1"/>
    <property type="molecule type" value="Genomic_DNA"/>
</dbReference>
<feature type="compositionally biased region" description="Acidic residues" evidence="1">
    <location>
        <begin position="347"/>
        <end position="357"/>
    </location>
</feature>
<feature type="compositionally biased region" description="Low complexity" evidence="1">
    <location>
        <begin position="132"/>
        <end position="145"/>
    </location>
</feature>
<gene>
    <name evidence="2" type="ORF">KUF71_001676</name>
</gene>
<comment type="caution">
    <text evidence="2">The sequence shown here is derived from an EMBL/GenBank/DDBJ whole genome shotgun (WGS) entry which is preliminary data.</text>
</comment>
<reference evidence="2" key="2">
    <citation type="journal article" date="2023" name="BMC Genomics">
        <title>Pest status, molecular evolution, and epigenetic factors derived from the genome assembly of Frankliniella fusca, a thysanopteran phytovirus vector.</title>
        <authorList>
            <person name="Catto M.A."/>
            <person name="Labadie P.E."/>
            <person name="Jacobson A.L."/>
            <person name="Kennedy G.G."/>
            <person name="Srinivasan R."/>
            <person name="Hunt B.G."/>
        </authorList>
    </citation>
    <scope>NUCLEOTIDE SEQUENCE</scope>
    <source>
        <strain evidence="2">PL_HMW_Pooled</strain>
    </source>
</reference>
<feature type="compositionally biased region" description="Basic and acidic residues" evidence="1">
    <location>
        <begin position="164"/>
        <end position="177"/>
    </location>
</feature>
<feature type="compositionally biased region" description="Low complexity" evidence="1">
    <location>
        <begin position="330"/>
        <end position="346"/>
    </location>
</feature>
<keyword evidence="3" id="KW-1185">Reference proteome</keyword>
<feature type="region of interest" description="Disordered" evidence="1">
    <location>
        <begin position="251"/>
        <end position="388"/>
    </location>
</feature>
<dbReference type="Proteomes" id="UP001219518">
    <property type="component" value="Unassembled WGS sequence"/>
</dbReference>
<feature type="region of interest" description="Disordered" evidence="1">
    <location>
        <begin position="425"/>
        <end position="517"/>
    </location>
</feature>
<proteinExistence type="predicted"/>
<feature type="compositionally biased region" description="Gly residues" evidence="1">
    <location>
        <begin position="195"/>
        <end position="209"/>
    </location>
</feature>
<name>A0AAE1LM25_9NEOP</name>
<sequence length="582" mass="61579">MAPRDECQQCRTSYNVHHIGLWRQLFTLARAAQISAQMLRGGGSVAKKLCLRRPEEKRGWCRRCGGAECSGVRPQLSTSSARAQHELSTSSARAAQLDMDQPGRYAPRIMTGRTGTRLPSSRGGPRGGGAGAASAGPSGSGLASRFSSATKKFQSVAKAIAVTTKKEGRQDGDRESSGEDDTPPHTWEALRSRGGVEGWGAVPRGGGCASGDASSPARRPGQLCSTSEDTQGVAVAMARGGCTRPELGVIEWRRGSPNPNRGRCVARSPGPRPEPAPHWDFPRRRGRLAPVPEPAAPRPGARPGARPAPAPQPSPAQRHRSVTAVGTAVPPRSLLPRRASRTTMTSDTDDAGSDSDSELLLHDAGRVSPASLRRRLSGRRPSTAAPAPRTAALLAARPRHQCSVCAVSPAASPLIPKRGQSLETACGAQGGAQDGGLPRQTSFPPYLRRRGWDRAHRGPGVGGGRLEFSHPPSSSAGYGVLRPSPRLPATTTTTTMASTPPPPRPTAPAGELAAGGEDSLSRDKRFKFVAARSRTVSSVLLALKSNSNFQSQTGEARASAPANSFLLFFIIFYYFVRWNEVW</sequence>
<feature type="region of interest" description="Disordered" evidence="1">
    <location>
        <begin position="163"/>
        <end position="228"/>
    </location>
</feature>
<organism evidence="2 3">
    <name type="scientific">Frankliniella fusca</name>
    <dbReference type="NCBI Taxonomy" id="407009"/>
    <lineage>
        <taxon>Eukaryota</taxon>
        <taxon>Metazoa</taxon>
        <taxon>Ecdysozoa</taxon>
        <taxon>Arthropoda</taxon>
        <taxon>Hexapoda</taxon>
        <taxon>Insecta</taxon>
        <taxon>Pterygota</taxon>
        <taxon>Neoptera</taxon>
        <taxon>Paraneoptera</taxon>
        <taxon>Thysanoptera</taxon>
        <taxon>Terebrantia</taxon>
        <taxon>Thripoidea</taxon>
        <taxon>Thripidae</taxon>
        <taxon>Frankliniella</taxon>
    </lineage>
</organism>
<feature type="region of interest" description="Disordered" evidence="1">
    <location>
        <begin position="104"/>
        <end position="146"/>
    </location>
</feature>